<dbReference type="Proteomes" id="UP001419268">
    <property type="component" value="Unassembled WGS sequence"/>
</dbReference>
<dbReference type="PANTHER" id="PTHR22753:SF14">
    <property type="entry name" value="MONOACYLGLYCEROL_DIACYLGLYCEROL O-ACYLTRANSFERASE"/>
    <property type="match status" value="1"/>
</dbReference>
<reference evidence="1 2" key="1">
    <citation type="submission" date="2024-01" db="EMBL/GenBank/DDBJ databases">
        <title>Genome assemblies of Stephania.</title>
        <authorList>
            <person name="Yang L."/>
        </authorList>
    </citation>
    <scope>NUCLEOTIDE SEQUENCE [LARGE SCALE GENOMIC DNA]</scope>
    <source>
        <strain evidence="1">JXDWG</strain>
        <tissue evidence="1">Leaf</tissue>
    </source>
</reference>
<evidence type="ECO:0000313" key="2">
    <source>
        <dbReference type="Proteomes" id="UP001419268"/>
    </source>
</evidence>
<comment type="caution">
    <text evidence="1">The sequence shown here is derived from an EMBL/GenBank/DDBJ whole genome shotgun (WGS) entry which is preliminary data.</text>
</comment>
<dbReference type="AlphaFoldDB" id="A0AAP0P6S2"/>
<name>A0AAP0P6S2_9MAGN</name>
<sequence length="59" mass="6607">MYLHSRRHDSVSDYLPPSRAEFKKAFEEGKVLRHATSPVLLSTLEDGRIVRGLAGVPKS</sequence>
<evidence type="ECO:0000313" key="1">
    <source>
        <dbReference type="EMBL" id="KAK9132983.1"/>
    </source>
</evidence>
<keyword evidence="2" id="KW-1185">Reference proteome</keyword>
<proteinExistence type="predicted"/>
<accession>A0AAP0P6S2</accession>
<dbReference type="GO" id="GO:0016020">
    <property type="term" value="C:membrane"/>
    <property type="evidence" value="ECO:0007669"/>
    <property type="project" value="TreeGrafter"/>
</dbReference>
<organism evidence="1 2">
    <name type="scientific">Stephania cephalantha</name>
    <dbReference type="NCBI Taxonomy" id="152367"/>
    <lineage>
        <taxon>Eukaryota</taxon>
        <taxon>Viridiplantae</taxon>
        <taxon>Streptophyta</taxon>
        <taxon>Embryophyta</taxon>
        <taxon>Tracheophyta</taxon>
        <taxon>Spermatophyta</taxon>
        <taxon>Magnoliopsida</taxon>
        <taxon>Ranunculales</taxon>
        <taxon>Menispermaceae</taxon>
        <taxon>Menispermoideae</taxon>
        <taxon>Cissampelideae</taxon>
        <taxon>Stephania</taxon>
    </lineage>
</organism>
<gene>
    <name evidence="1" type="ORF">Scep_012511</name>
</gene>
<dbReference type="EMBL" id="JBBNAG010000005">
    <property type="protein sequence ID" value="KAK9132983.1"/>
    <property type="molecule type" value="Genomic_DNA"/>
</dbReference>
<dbReference type="PANTHER" id="PTHR22753">
    <property type="entry name" value="TRANSMEMBRANE PROTEIN 68"/>
    <property type="match status" value="1"/>
</dbReference>
<protein>
    <submittedName>
        <fullName evidence="1">Uncharacterized protein</fullName>
    </submittedName>
</protein>